<keyword evidence="4" id="KW-0337">GPI-anchor biosynthesis</keyword>
<evidence type="ECO:0000256" key="2">
    <source>
        <dbReference type="ARBA" id="ARBA00004687"/>
    </source>
</evidence>
<reference evidence="13" key="1">
    <citation type="submission" date="2020-05" db="UniProtKB">
        <authorList>
            <consortium name="EnsemblMetazoa"/>
        </authorList>
    </citation>
    <scope>IDENTIFICATION</scope>
    <source>
        <strain evidence="13">BB02</strain>
    </source>
</reference>
<comment type="pathway">
    <text evidence="2">Glycolipid biosynthesis; glycosylphosphatidylinositol-anchor biosynthesis.</text>
</comment>
<dbReference type="CDD" id="cd16024">
    <property type="entry name" value="GPI_EPT_2"/>
    <property type="match status" value="1"/>
</dbReference>
<feature type="domain" description="GPI ethanolamine phosphate transferase 2 C-terminal" evidence="12">
    <location>
        <begin position="799"/>
        <end position="976"/>
    </location>
</feature>
<evidence type="ECO:0000256" key="3">
    <source>
        <dbReference type="ARBA" id="ARBA00005315"/>
    </source>
</evidence>
<evidence type="ECO:0000313" key="13">
    <source>
        <dbReference type="EnsemblMetazoa" id="BGLB004131-PB"/>
    </source>
</evidence>
<evidence type="ECO:0000256" key="8">
    <source>
        <dbReference type="ARBA" id="ARBA00022989"/>
    </source>
</evidence>
<feature type="transmembrane region" description="Helical" evidence="11">
    <location>
        <begin position="711"/>
        <end position="732"/>
    </location>
</feature>
<feature type="transmembrane region" description="Helical" evidence="11">
    <location>
        <begin position="964"/>
        <end position="984"/>
    </location>
</feature>
<feature type="transmembrane region" description="Helical" evidence="11">
    <location>
        <begin position="877"/>
        <end position="905"/>
    </location>
</feature>
<evidence type="ECO:0000256" key="10">
    <source>
        <dbReference type="ARBA" id="ARBA00023180"/>
    </source>
</evidence>
<dbReference type="EnsemblMetazoa" id="BGLB004131-RB">
    <property type="protein sequence ID" value="BGLB004131-PB"/>
    <property type="gene ID" value="BGLB004131"/>
</dbReference>
<comment type="similarity">
    <text evidence="3">Belongs to the PIGG/PIGN/PIGO family. PIGG subfamily.</text>
</comment>
<feature type="transmembrane region" description="Helical" evidence="11">
    <location>
        <begin position="838"/>
        <end position="857"/>
    </location>
</feature>
<dbReference type="GO" id="GO:0005789">
    <property type="term" value="C:endoplasmic reticulum membrane"/>
    <property type="evidence" value="ECO:0007669"/>
    <property type="project" value="UniProtKB-SubCell"/>
</dbReference>
<proteinExistence type="inferred from homology"/>
<keyword evidence="7" id="KW-0256">Endoplasmic reticulum</keyword>
<evidence type="ECO:0000259" key="12">
    <source>
        <dbReference type="Pfam" id="PF19316"/>
    </source>
</evidence>
<feature type="transmembrane region" description="Helical" evidence="11">
    <location>
        <begin position="495"/>
        <end position="517"/>
    </location>
</feature>
<evidence type="ECO:0000313" key="14">
    <source>
        <dbReference type="Proteomes" id="UP000076420"/>
    </source>
</evidence>
<dbReference type="VEuPathDB" id="VectorBase:BGLB004131"/>
<dbReference type="InterPro" id="IPR045687">
    <property type="entry name" value="PIGG/GPI7_C"/>
</dbReference>
<feature type="transmembrane region" description="Helical" evidence="11">
    <location>
        <begin position="402"/>
        <end position="424"/>
    </location>
</feature>
<evidence type="ECO:0000256" key="5">
    <source>
        <dbReference type="ARBA" id="ARBA00022679"/>
    </source>
</evidence>
<feature type="transmembrane region" description="Helical" evidence="11">
    <location>
        <begin position="523"/>
        <end position="544"/>
    </location>
</feature>
<dbReference type="AlphaFoldDB" id="A0A2C9JL61"/>
<feature type="transmembrane region" description="Helical" evidence="11">
    <location>
        <begin position="675"/>
        <end position="695"/>
    </location>
</feature>
<sequence length="987" mass="111380">MVRLKKNVLCILAINFTLLIFLKSFFPVKITSKELADRTKSSKLQWPLEASEKKTIKKVILMIIDALRSDFAFGEYNFFPNVLALMKKGHGIHFRAEMQPPTVTLPRIKALVTGSSPSFADVVLNFAATAMEEDSVIMQLKKEKRPMVFFGDDTWLKLFPGYFERSDGTTSFFVADFTEVDLNVTRHLQKELTNPEWELMILHYLGLDHIGHTTGPNSPLVQPKLKEMDDIVLQIYSAMEHWNESSILIVCGDHGMSDQGGHGGGSLAEISVPLIFLSPQYFHKNASQEIELISQIDLCPTLSVLLGVPIPKNNLGKVILEALFGYTECQKVLILIYNAKQVIELYKKYWTDFEKGKKKSNIQTVKAAMKSIFLPNILNQRHFLFLVLAVSMLQKDNLIRKVTFSTLASQIVVILGSVLLSHIIMCTDNILKLFARNIQSAGGVPSELMCQTTFLSVGVQIIVGLILFLCLLYLLNKVPNCEWSSVVKWIKCRTVIEVFLAAGTCLHIVTYLSSSYIEEEHQTFYFLTIGVHIVLSLQLILFYLHTSSLHNEVNIDSNSTLAFNGGHSPKSHDQNSHHLNTGTAQPFHCAHNSAVNCCSAKDLFVLLAYVFVILSMLRVLRRWNQTGNKWLDIPDIADWLVLPENKLYLSLCVAFSLIVIGVTRGHQMKSIQSMFLNLSLTTIYLYHVATGKLFAPKSTFLSVRGIMEARATFFLIGAIFISSLMPSAVYNLETRKKIISTIVQEGTADNLVIGQSDKSLVYKNKFRNTLIQKIFFGPRKHFDSESTLTVHQRLNGIFSSFLSYMCLVGRPHNIPVVAMLSLMEQMIIPVLINVSLKLPYVLLYCHWMGQAFFFFQGNSNSLSTVDLAAGYTGLNEFIPVLTGTHICLSTYSGTILWSLTFFKIFCLTYKERKYSISKAMEISGTLLLLNLSLRTSLYTLLIALQRHHLFIWTVFSPKLLYECVYTFVASLLLLLTMIVSKCMMTEV</sequence>
<dbReference type="PANTHER" id="PTHR23072">
    <property type="entry name" value="PHOSPHATIDYLINOSITOL GLYCAN-RELATED"/>
    <property type="match status" value="1"/>
</dbReference>
<dbReference type="VEuPathDB" id="VectorBase:BGLAX_036956"/>
<evidence type="ECO:0000256" key="9">
    <source>
        <dbReference type="ARBA" id="ARBA00023136"/>
    </source>
</evidence>
<evidence type="ECO:0000256" key="1">
    <source>
        <dbReference type="ARBA" id="ARBA00004477"/>
    </source>
</evidence>
<dbReference type="InterPro" id="IPR017850">
    <property type="entry name" value="Alkaline_phosphatase_core_sf"/>
</dbReference>
<feature type="domain" description="GPI ethanolamine phosphate transferase 2 C-terminal" evidence="12">
    <location>
        <begin position="606"/>
        <end position="683"/>
    </location>
</feature>
<dbReference type="Gene3D" id="3.40.720.10">
    <property type="entry name" value="Alkaline Phosphatase, subunit A"/>
    <property type="match status" value="1"/>
</dbReference>
<keyword evidence="10" id="KW-0325">Glycoprotein</keyword>
<evidence type="ECO:0000256" key="4">
    <source>
        <dbReference type="ARBA" id="ARBA00022502"/>
    </source>
</evidence>
<evidence type="ECO:0000256" key="6">
    <source>
        <dbReference type="ARBA" id="ARBA00022692"/>
    </source>
</evidence>
<feature type="transmembrane region" description="Helical" evidence="11">
    <location>
        <begin position="926"/>
        <end position="944"/>
    </location>
</feature>
<keyword evidence="8 11" id="KW-1133">Transmembrane helix</keyword>
<feature type="transmembrane region" description="Helical" evidence="11">
    <location>
        <begin position="454"/>
        <end position="475"/>
    </location>
</feature>
<keyword evidence="6 11" id="KW-0812">Transmembrane</keyword>
<dbReference type="Pfam" id="PF01663">
    <property type="entry name" value="Phosphodiest"/>
    <property type="match status" value="1"/>
</dbReference>
<keyword evidence="9 11" id="KW-0472">Membrane</keyword>
<evidence type="ECO:0000256" key="7">
    <source>
        <dbReference type="ARBA" id="ARBA00022824"/>
    </source>
</evidence>
<dbReference type="KEGG" id="bgt:106058512"/>
<protein>
    <recommendedName>
        <fullName evidence="12">GPI ethanolamine phosphate transferase 2 C-terminal domain-containing protein</fullName>
    </recommendedName>
</protein>
<dbReference type="InterPro" id="IPR037674">
    <property type="entry name" value="PIG-G_N"/>
</dbReference>
<accession>A0A2C9JL61</accession>
<dbReference type="PANTHER" id="PTHR23072:SF0">
    <property type="entry name" value="GPI ETHANOLAMINE PHOSPHATE TRANSFERASE 2"/>
    <property type="match status" value="1"/>
</dbReference>
<dbReference type="InterPro" id="IPR039527">
    <property type="entry name" value="PIGG/GPI7"/>
</dbReference>
<dbReference type="UniPathway" id="UPA00196"/>
<gene>
    <name evidence="13" type="primary">106058512</name>
</gene>
<feature type="transmembrane region" description="Helical" evidence="11">
    <location>
        <begin position="7"/>
        <end position="26"/>
    </location>
</feature>
<feature type="transmembrane region" description="Helical" evidence="11">
    <location>
        <begin position="603"/>
        <end position="620"/>
    </location>
</feature>
<comment type="subcellular location">
    <subcellularLocation>
        <location evidence="1">Endoplasmic reticulum membrane</location>
        <topology evidence="1">Multi-pass membrane protein</topology>
    </subcellularLocation>
</comment>
<dbReference type="Proteomes" id="UP000076420">
    <property type="component" value="Unassembled WGS sequence"/>
</dbReference>
<dbReference type="Pfam" id="PF19316">
    <property type="entry name" value="PIGO_PIGG"/>
    <property type="match status" value="2"/>
</dbReference>
<keyword evidence="5" id="KW-0808">Transferase</keyword>
<dbReference type="SUPFAM" id="SSF53649">
    <property type="entry name" value="Alkaline phosphatase-like"/>
    <property type="match status" value="1"/>
</dbReference>
<dbReference type="GO" id="GO:0051267">
    <property type="term" value="F:CP2 mannose-ethanolamine phosphotransferase activity"/>
    <property type="evidence" value="ECO:0007669"/>
    <property type="project" value="TreeGrafter"/>
</dbReference>
<dbReference type="STRING" id="6526.A0A2C9JL61"/>
<name>A0A2C9JL61_BIOGL</name>
<dbReference type="InterPro" id="IPR002591">
    <property type="entry name" value="Phosphodiest/P_Trfase"/>
</dbReference>
<evidence type="ECO:0000256" key="11">
    <source>
        <dbReference type="SAM" id="Phobius"/>
    </source>
</evidence>
<dbReference type="GO" id="GO:0006506">
    <property type="term" value="P:GPI anchor biosynthetic process"/>
    <property type="evidence" value="ECO:0007669"/>
    <property type="project" value="UniProtKB-UniPathway"/>
</dbReference>
<organism evidence="13 14">
    <name type="scientific">Biomphalaria glabrata</name>
    <name type="common">Bloodfluke planorb</name>
    <name type="synonym">Freshwater snail</name>
    <dbReference type="NCBI Taxonomy" id="6526"/>
    <lineage>
        <taxon>Eukaryota</taxon>
        <taxon>Metazoa</taxon>
        <taxon>Spiralia</taxon>
        <taxon>Lophotrochozoa</taxon>
        <taxon>Mollusca</taxon>
        <taxon>Gastropoda</taxon>
        <taxon>Heterobranchia</taxon>
        <taxon>Euthyneura</taxon>
        <taxon>Panpulmonata</taxon>
        <taxon>Hygrophila</taxon>
        <taxon>Lymnaeoidea</taxon>
        <taxon>Planorbidae</taxon>
        <taxon>Biomphalaria</taxon>
    </lineage>
</organism>